<dbReference type="AlphaFoldDB" id="A0AAD7KGA0"/>
<comment type="caution">
    <text evidence="1">The sequence shown here is derived from an EMBL/GenBank/DDBJ whole genome shotgun (WGS) entry which is preliminary data.</text>
</comment>
<evidence type="ECO:0000313" key="1">
    <source>
        <dbReference type="EMBL" id="KAJ7784901.1"/>
    </source>
</evidence>
<dbReference type="EMBL" id="JARJLG010000001">
    <property type="protein sequence ID" value="KAJ7784901.1"/>
    <property type="molecule type" value="Genomic_DNA"/>
</dbReference>
<accession>A0AAD7KGA0</accession>
<gene>
    <name evidence="1" type="ORF">DFH07DRAFT_763515</name>
</gene>
<organism evidence="1 2">
    <name type="scientific">Mycena maculata</name>
    <dbReference type="NCBI Taxonomy" id="230809"/>
    <lineage>
        <taxon>Eukaryota</taxon>
        <taxon>Fungi</taxon>
        <taxon>Dikarya</taxon>
        <taxon>Basidiomycota</taxon>
        <taxon>Agaricomycotina</taxon>
        <taxon>Agaricomycetes</taxon>
        <taxon>Agaricomycetidae</taxon>
        <taxon>Agaricales</taxon>
        <taxon>Marasmiineae</taxon>
        <taxon>Mycenaceae</taxon>
        <taxon>Mycena</taxon>
    </lineage>
</organism>
<proteinExistence type="predicted"/>
<keyword evidence="2" id="KW-1185">Reference proteome</keyword>
<dbReference type="Proteomes" id="UP001215280">
    <property type="component" value="Unassembled WGS sequence"/>
</dbReference>
<evidence type="ECO:0000313" key="2">
    <source>
        <dbReference type="Proteomes" id="UP001215280"/>
    </source>
</evidence>
<name>A0AAD7KGA0_9AGAR</name>
<protein>
    <submittedName>
        <fullName evidence="1">Uncharacterized protein</fullName>
    </submittedName>
</protein>
<reference evidence="1" key="1">
    <citation type="submission" date="2023-03" db="EMBL/GenBank/DDBJ databases">
        <title>Massive genome expansion in bonnet fungi (Mycena s.s.) driven by repeated elements and novel gene families across ecological guilds.</title>
        <authorList>
            <consortium name="Lawrence Berkeley National Laboratory"/>
            <person name="Harder C.B."/>
            <person name="Miyauchi S."/>
            <person name="Viragh M."/>
            <person name="Kuo A."/>
            <person name="Thoen E."/>
            <person name="Andreopoulos B."/>
            <person name="Lu D."/>
            <person name="Skrede I."/>
            <person name="Drula E."/>
            <person name="Henrissat B."/>
            <person name="Morin E."/>
            <person name="Kohler A."/>
            <person name="Barry K."/>
            <person name="LaButti K."/>
            <person name="Morin E."/>
            <person name="Salamov A."/>
            <person name="Lipzen A."/>
            <person name="Mereny Z."/>
            <person name="Hegedus B."/>
            <person name="Baldrian P."/>
            <person name="Stursova M."/>
            <person name="Weitz H."/>
            <person name="Taylor A."/>
            <person name="Grigoriev I.V."/>
            <person name="Nagy L.G."/>
            <person name="Martin F."/>
            <person name="Kauserud H."/>
        </authorList>
    </citation>
    <scope>NUCLEOTIDE SEQUENCE</scope>
    <source>
        <strain evidence="1">CBHHK188m</strain>
    </source>
</reference>
<sequence length="138" mass="15964">MEPAPLLGMGDALLPTIDIPLVAEEVKTTIDVLKRNVRSCYSHVKRIPHLPREDQDRINNFMYMESPEDVEEFKIWIRTLHDPNSVLMRWWDHKEMHEWPLPGVIQCLSDMDPDVSLGAVTRALETQVQCMHVVGMSM</sequence>